<protein>
    <submittedName>
        <fullName evidence="1">Uncharacterized protein</fullName>
    </submittedName>
</protein>
<accession>X0UJH1</accession>
<gene>
    <name evidence="1" type="ORF">S01H1_38523</name>
</gene>
<feature type="non-terminal residue" evidence="1">
    <location>
        <position position="1"/>
    </location>
</feature>
<evidence type="ECO:0000313" key="1">
    <source>
        <dbReference type="EMBL" id="GAG05765.1"/>
    </source>
</evidence>
<reference evidence="1" key="1">
    <citation type="journal article" date="2014" name="Front. Microbiol.">
        <title>High frequency of phylogenetically diverse reductive dehalogenase-homologous genes in deep subseafloor sedimentary metagenomes.</title>
        <authorList>
            <person name="Kawai M."/>
            <person name="Futagami T."/>
            <person name="Toyoda A."/>
            <person name="Takaki Y."/>
            <person name="Nishi S."/>
            <person name="Hori S."/>
            <person name="Arai W."/>
            <person name="Tsubouchi T."/>
            <person name="Morono Y."/>
            <person name="Uchiyama I."/>
            <person name="Ito T."/>
            <person name="Fujiyama A."/>
            <person name="Inagaki F."/>
            <person name="Takami H."/>
        </authorList>
    </citation>
    <scope>NUCLEOTIDE SEQUENCE</scope>
    <source>
        <strain evidence="1">Expedition CK06-06</strain>
    </source>
</reference>
<dbReference type="AlphaFoldDB" id="X0UJH1"/>
<name>X0UJH1_9ZZZZ</name>
<comment type="caution">
    <text evidence="1">The sequence shown here is derived from an EMBL/GenBank/DDBJ whole genome shotgun (WGS) entry which is preliminary data.</text>
</comment>
<sequence length="118" mass="13415">ASSMHTQDRLLSFIGFRPTGDLAGLTAYTATNGRVVWFVKAPPLKPPSVRQVHQRLLFGNAGRGWTQLTQETRNDWIEAAHRTHIHLSGYLLYLVWNLVRDRGTIRTIERQSGITLVH</sequence>
<organism evidence="1">
    <name type="scientific">marine sediment metagenome</name>
    <dbReference type="NCBI Taxonomy" id="412755"/>
    <lineage>
        <taxon>unclassified sequences</taxon>
        <taxon>metagenomes</taxon>
        <taxon>ecological metagenomes</taxon>
    </lineage>
</organism>
<dbReference type="EMBL" id="BARS01024259">
    <property type="protein sequence ID" value="GAG05765.1"/>
    <property type="molecule type" value="Genomic_DNA"/>
</dbReference>
<proteinExistence type="predicted"/>